<dbReference type="InterPro" id="IPR010093">
    <property type="entry name" value="SinI_DNA-bd"/>
</dbReference>
<dbReference type="AlphaFoldDB" id="A0A1V0NG36"/>
<reference evidence="2 3" key="1">
    <citation type="journal article" date="2017" name="BMC Genomics">
        <title>Comparative and functional genomics of the Lactococcus lactis taxon; insights into evolution and niche adaptation.</title>
        <authorList>
            <person name="Kelleher P."/>
            <person name="Bottacini F."/>
            <person name="Mahony J."/>
            <person name="Kilcawley K.N."/>
            <person name="van Sinderen D."/>
        </authorList>
    </citation>
    <scope>NUCLEOTIDE SEQUENCE [LARGE SCALE GENOMIC DNA]</scope>
    <source>
        <strain evidence="2 3">275</strain>
    </source>
</reference>
<evidence type="ECO:0000313" key="2">
    <source>
        <dbReference type="EMBL" id="ARD98859.1"/>
    </source>
</evidence>
<dbReference type="RefSeq" id="WP_081144290.1">
    <property type="nucleotide sequence ID" value="NZ_CP015897.1"/>
</dbReference>
<evidence type="ECO:0000313" key="3">
    <source>
        <dbReference type="Proteomes" id="UP000192085"/>
    </source>
</evidence>
<gene>
    <name evidence="2" type="ORF">LL275_1229</name>
</gene>
<dbReference type="GO" id="GO:0003677">
    <property type="term" value="F:DNA binding"/>
    <property type="evidence" value="ECO:0007669"/>
    <property type="project" value="InterPro"/>
</dbReference>
<proteinExistence type="predicted"/>
<dbReference type="NCBIfam" id="TIGR01764">
    <property type="entry name" value="excise"/>
    <property type="match status" value="1"/>
</dbReference>
<protein>
    <recommendedName>
        <fullName evidence="1">Helix-turn-helix domain-containing protein</fullName>
    </recommendedName>
</protein>
<sequence length="65" mass="7710">MVNEIEKWVSIKDVQEHLDVGRETVLQWINKKNLPAYKVGRLWKFKLSEIDDWVRSGGADDRIKK</sequence>
<dbReference type="Proteomes" id="UP000192085">
    <property type="component" value="Chromosome"/>
</dbReference>
<dbReference type="Pfam" id="PF12728">
    <property type="entry name" value="HTH_17"/>
    <property type="match status" value="1"/>
</dbReference>
<dbReference type="EMBL" id="CP015897">
    <property type="protein sequence ID" value="ARD98859.1"/>
    <property type="molecule type" value="Genomic_DNA"/>
</dbReference>
<dbReference type="SUPFAM" id="SSF46955">
    <property type="entry name" value="Putative DNA-binding domain"/>
    <property type="match status" value="1"/>
</dbReference>
<evidence type="ECO:0000259" key="1">
    <source>
        <dbReference type="Pfam" id="PF12728"/>
    </source>
</evidence>
<dbReference type="InterPro" id="IPR041657">
    <property type="entry name" value="HTH_17"/>
</dbReference>
<name>A0A1V0NG36_LACLL</name>
<feature type="domain" description="Helix-turn-helix" evidence="1">
    <location>
        <begin position="8"/>
        <end position="56"/>
    </location>
</feature>
<accession>A0A1V0NG36</accession>
<organism evidence="2 3">
    <name type="scientific">Lactococcus lactis subsp. lactis</name>
    <name type="common">Streptococcus lactis</name>
    <dbReference type="NCBI Taxonomy" id="1360"/>
    <lineage>
        <taxon>Bacteria</taxon>
        <taxon>Bacillati</taxon>
        <taxon>Bacillota</taxon>
        <taxon>Bacilli</taxon>
        <taxon>Lactobacillales</taxon>
        <taxon>Streptococcaceae</taxon>
        <taxon>Lactococcus</taxon>
    </lineage>
</organism>
<dbReference type="InterPro" id="IPR009061">
    <property type="entry name" value="DNA-bd_dom_put_sf"/>
</dbReference>